<proteinExistence type="predicted"/>
<organism evidence="1">
    <name type="scientific">Rhizophora mucronata</name>
    <name type="common">Asiatic mangrove</name>
    <dbReference type="NCBI Taxonomy" id="61149"/>
    <lineage>
        <taxon>Eukaryota</taxon>
        <taxon>Viridiplantae</taxon>
        <taxon>Streptophyta</taxon>
        <taxon>Embryophyta</taxon>
        <taxon>Tracheophyta</taxon>
        <taxon>Spermatophyta</taxon>
        <taxon>Magnoliopsida</taxon>
        <taxon>eudicotyledons</taxon>
        <taxon>Gunneridae</taxon>
        <taxon>Pentapetalae</taxon>
        <taxon>rosids</taxon>
        <taxon>fabids</taxon>
        <taxon>Malpighiales</taxon>
        <taxon>Rhizophoraceae</taxon>
        <taxon>Rhizophora</taxon>
    </lineage>
</organism>
<protein>
    <submittedName>
        <fullName evidence="1">Uncharacterized protein</fullName>
    </submittedName>
</protein>
<reference evidence="1" key="1">
    <citation type="submission" date="2018-02" db="EMBL/GenBank/DDBJ databases">
        <title>Rhizophora mucronata_Transcriptome.</title>
        <authorList>
            <person name="Meera S.P."/>
            <person name="Sreeshan A."/>
            <person name="Augustine A."/>
        </authorList>
    </citation>
    <scope>NUCLEOTIDE SEQUENCE</scope>
    <source>
        <tissue evidence="1">Leaf</tissue>
    </source>
</reference>
<name>A0A2P2P3R6_RHIMU</name>
<sequence length="18" mass="2201">MLRNRVWQSGIGNRDREL</sequence>
<accession>A0A2P2P3R6</accession>
<dbReference type="AlphaFoldDB" id="A0A2P2P3R6"/>
<dbReference type="EMBL" id="GGEC01068835">
    <property type="protein sequence ID" value="MBX49319.1"/>
    <property type="molecule type" value="Transcribed_RNA"/>
</dbReference>
<evidence type="ECO:0000313" key="1">
    <source>
        <dbReference type="EMBL" id="MBX49319.1"/>
    </source>
</evidence>